<dbReference type="GO" id="GO:0005886">
    <property type="term" value="C:plasma membrane"/>
    <property type="evidence" value="ECO:0007669"/>
    <property type="project" value="UniProtKB-SubCell"/>
</dbReference>
<evidence type="ECO:0000256" key="1">
    <source>
        <dbReference type="ARBA" id="ARBA00004382"/>
    </source>
</evidence>
<name>A0A4Y8RNA1_9HYPH</name>
<dbReference type="OrthoDB" id="9768393at2"/>
<keyword evidence="14 16" id="KW-0413">Isomerase</keyword>
<dbReference type="AlphaFoldDB" id="A0A4Y8RNA1"/>
<organism evidence="16 17">
    <name type="scientific">Jiella endophytica</name>
    <dbReference type="NCBI Taxonomy" id="2558362"/>
    <lineage>
        <taxon>Bacteria</taxon>
        <taxon>Pseudomonadati</taxon>
        <taxon>Pseudomonadota</taxon>
        <taxon>Alphaproteobacteria</taxon>
        <taxon>Hyphomicrobiales</taxon>
        <taxon>Aurantimonadaceae</taxon>
        <taxon>Jiella</taxon>
    </lineage>
</organism>
<evidence type="ECO:0000256" key="4">
    <source>
        <dbReference type="ARBA" id="ARBA00022519"/>
    </source>
</evidence>
<keyword evidence="3" id="KW-1003">Cell membrane</keyword>
<evidence type="ECO:0000256" key="14">
    <source>
        <dbReference type="PROSITE-ProRule" id="PRU00278"/>
    </source>
</evidence>
<dbReference type="RefSeq" id="WP_134761248.1">
    <property type="nucleotide sequence ID" value="NZ_SOZD01000002.1"/>
</dbReference>
<keyword evidence="6" id="KW-1133">Transmembrane helix</keyword>
<evidence type="ECO:0000256" key="5">
    <source>
        <dbReference type="ARBA" id="ARBA00022692"/>
    </source>
</evidence>
<evidence type="ECO:0000256" key="13">
    <source>
        <dbReference type="ARBA" id="ARBA00042775"/>
    </source>
</evidence>
<keyword evidence="17" id="KW-1185">Reference proteome</keyword>
<keyword evidence="4" id="KW-0997">Cell inner membrane</keyword>
<comment type="caution">
    <text evidence="16">The sequence shown here is derived from an EMBL/GenBank/DDBJ whole genome shotgun (WGS) entry which is preliminary data.</text>
</comment>
<evidence type="ECO:0000256" key="6">
    <source>
        <dbReference type="ARBA" id="ARBA00022989"/>
    </source>
</evidence>
<dbReference type="InterPro" id="IPR000297">
    <property type="entry name" value="PPIase_PpiC"/>
</dbReference>
<evidence type="ECO:0000256" key="7">
    <source>
        <dbReference type="ARBA" id="ARBA00023136"/>
    </source>
</evidence>
<comment type="similarity">
    <text evidence="11">Belongs to the PpiD chaperone family.</text>
</comment>
<dbReference type="PROSITE" id="PS50198">
    <property type="entry name" value="PPIC_PPIASE_2"/>
    <property type="match status" value="1"/>
</dbReference>
<dbReference type="EMBL" id="SOZD01000002">
    <property type="protein sequence ID" value="TFF25078.1"/>
    <property type="molecule type" value="Genomic_DNA"/>
</dbReference>
<keyword evidence="8" id="KW-0143">Chaperone</keyword>
<dbReference type="Pfam" id="PF13624">
    <property type="entry name" value="SurA_N_3"/>
    <property type="match status" value="1"/>
</dbReference>
<dbReference type="GO" id="GO:0003755">
    <property type="term" value="F:peptidyl-prolyl cis-trans isomerase activity"/>
    <property type="evidence" value="ECO:0007669"/>
    <property type="project" value="UniProtKB-KW"/>
</dbReference>
<evidence type="ECO:0000259" key="15">
    <source>
        <dbReference type="PROSITE" id="PS50198"/>
    </source>
</evidence>
<feature type="domain" description="PpiC" evidence="15">
    <location>
        <begin position="266"/>
        <end position="353"/>
    </location>
</feature>
<evidence type="ECO:0000256" key="12">
    <source>
        <dbReference type="ARBA" id="ARBA00040743"/>
    </source>
</evidence>
<dbReference type="Gene3D" id="3.10.50.40">
    <property type="match status" value="1"/>
</dbReference>
<proteinExistence type="inferred from homology"/>
<dbReference type="Pfam" id="PF13145">
    <property type="entry name" value="Rotamase_2"/>
    <property type="match status" value="2"/>
</dbReference>
<protein>
    <recommendedName>
        <fullName evidence="2">Parvulin-like PPIase</fullName>
    </recommendedName>
    <alternativeName>
        <fullName evidence="9">Peptidyl-prolyl cis-trans isomerase plp</fullName>
    </alternativeName>
    <alternativeName>
        <fullName evidence="12">Periplasmic chaperone PpiD</fullName>
    </alternativeName>
    <alternativeName>
        <fullName evidence="13">Periplasmic folding chaperone</fullName>
    </alternativeName>
    <alternativeName>
        <fullName evidence="10">Rotamase plp</fullName>
    </alternativeName>
</protein>
<sequence>MLETMRRSVSGWTAKILLGLLVLSFAIWGIGTSFTGGLSRTVISAGDTEVTPSEYAFAYSQAINRISRQIGRQITSQEAATYGVDQGVTSQLIAGAVLDEQSRNLGLGVSDERLARVIAEDPTFRDANGNFSRSNFRSILANAGINESDYVAQQMNVARRGQLIDAVARDAGTPEVFLTALGLYNGERRSIDYVSLSAPDASSIADPTDEQLSSYFDQNKARYAAPEFRSIAFAEVTPQALADEKSVTDAEVKADYEARKQTYSTPERRDVQQIVFSDKEAAEAAKAKLDSGTGFEEVAKEAGRSPADIALGTVSKAAIPDQKIADAAFSLKEGDVSAIVDGVFGPVILRVTRIEPESVKPLAEVEGEIRKALALSKAADAVDAAYTAYEDARGGGATFDEAAKQAAIPVKTVKAVDRNGNGPDGKPVDLPQKSDLLAAAFDSEPGVDALPVNVDPNGYVFYDVASIDPAHDRPLDEVRDEVVADWKKERANEQLDEQAKKLAKEVEDGKSIADIAKEAGVEPQKASAITRQSGAAQLGRSGVEAAFAGPFGAVETSPGPAPDTRLVLKVAEIAPPADPAANVSAQQRRQMAGMLENDLYESYVTLLQNEYPVRINPGAMEQAKAMVR</sequence>
<evidence type="ECO:0000256" key="9">
    <source>
        <dbReference type="ARBA" id="ARBA00030642"/>
    </source>
</evidence>
<dbReference type="InterPro" id="IPR052029">
    <property type="entry name" value="PpiD_chaperone"/>
</dbReference>
<dbReference type="InterPro" id="IPR027304">
    <property type="entry name" value="Trigger_fact/SurA_dom_sf"/>
</dbReference>
<dbReference type="Proteomes" id="UP000298179">
    <property type="component" value="Unassembled WGS sequence"/>
</dbReference>
<accession>A0A4Y8RNA1</accession>
<keyword evidence="14" id="KW-0697">Rotamase</keyword>
<evidence type="ECO:0000256" key="11">
    <source>
        <dbReference type="ARBA" id="ARBA00038408"/>
    </source>
</evidence>
<evidence type="ECO:0000313" key="17">
    <source>
        <dbReference type="Proteomes" id="UP000298179"/>
    </source>
</evidence>
<evidence type="ECO:0000256" key="2">
    <source>
        <dbReference type="ARBA" id="ARBA00018370"/>
    </source>
</evidence>
<dbReference type="PANTHER" id="PTHR47529:SF1">
    <property type="entry name" value="PERIPLASMIC CHAPERONE PPID"/>
    <property type="match status" value="1"/>
</dbReference>
<keyword evidence="7" id="KW-0472">Membrane</keyword>
<dbReference type="PANTHER" id="PTHR47529">
    <property type="entry name" value="PEPTIDYL-PROLYL CIS-TRANS ISOMERASE D"/>
    <property type="match status" value="1"/>
</dbReference>
<gene>
    <name evidence="16" type="ORF">E3C22_06775</name>
</gene>
<evidence type="ECO:0000256" key="8">
    <source>
        <dbReference type="ARBA" id="ARBA00023186"/>
    </source>
</evidence>
<reference evidence="16 17" key="1">
    <citation type="submission" date="2019-03" db="EMBL/GenBank/DDBJ databases">
        <title>Jiella endophytica sp. nov., a novel endophytic bacterium isolated from root of Ficus microcarpa Linn. f.</title>
        <authorList>
            <person name="Tuo L."/>
        </authorList>
    </citation>
    <scope>NUCLEOTIDE SEQUENCE [LARGE SCALE GENOMIC DNA]</scope>
    <source>
        <strain evidence="16 17">CBS5Q-3</strain>
    </source>
</reference>
<dbReference type="InterPro" id="IPR046357">
    <property type="entry name" value="PPIase_dom_sf"/>
</dbReference>
<comment type="subcellular location">
    <subcellularLocation>
        <location evidence="1">Cell inner membrane</location>
        <topology evidence="1">Single-pass type II membrane protein</topology>
        <orientation evidence="1">Periplasmic side</orientation>
    </subcellularLocation>
</comment>
<evidence type="ECO:0000256" key="3">
    <source>
        <dbReference type="ARBA" id="ARBA00022475"/>
    </source>
</evidence>
<dbReference type="SUPFAM" id="SSF109998">
    <property type="entry name" value="Triger factor/SurA peptide-binding domain-like"/>
    <property type="match status" value="1"/>
</dbReference>
<evidence type="ECO:0000256" key="10">
    <source>
        <dbReference type="ARBA" id="ARBA00031484"/>
    </source>
</evidence>
<keyword evidence="5" id="KW-0812">Transmembrane</keyword>
<dbReference type="SUPFAM" id="SSF54534">
    <property type="entry name" value="FKBP-like"/>
    <property type="match status" value="1"/>
</dbReference>
<evidence type="ECO:0000313" key="16">
    <source>
        <dbReference type="EMBL" id="TFF25078.1"/>
    </source>
</evidence>